<dbReference type="AlphaFoldDB" id="A0A0K1PSA2"/>
<evidence type="ECO:0000313" key="2">
    <source>
        <dbReference type="EMBL" id="AKU96402.1"/>
    </source>
</evidence>
<reference evidence="2 3" key="1">
    <citation type="submission" date="2015-08" db="EMBL/GenBank/DDBJ databases">
        <authorList>
            <person name="Babu N.S."/>
            <person name="Beckwith C.J."/>
            <person name="Beseler K.G."/>
            <person name="Brison A."/>
            <person name="Carone J.V."/>
            <person name="Caskin T.P."/>
            <person name="Diamond M."/>
            <person name="Durham M.E."/>
            <person name="Foxe J.M."/>
            <person name="Go M."/>
            <person name="Henderson B.A."/>
            <person name="Jones I.B."/>
            <person name="McGettigan J.A."/>
            <person name="Micheletti S.J."/>
            <person name="Nasrallah M.E."/>
            <person name="Ortiz D."/>
            <person name="Piller C.R."/>
            <person name="Privatt S.R."/>
            <person name="Schneider S.L."/>
            <person name="Sharp S."/>
            <person name="Smith T.C."/>
            <person name="Stanton J.D."/>
            <person name="Ullery H.E."/>
            <person name="Wilson R.J."/>
            <person name="Serrano M.G."/>
            <person name="Buck G."/>
            <person name="Lee V."/>
            <person name="Wang Y."/>
            <person name="Carvalho R."/>
            <person name="Voegtly L."/>
            <person name="Shi R."/>
            <person name="Duckworth R."/>
            <person name="Johnson A."/>
            <person name="Loviza R."/>
            <person name="Walstead R."/>
            <person name="Shah Z."/>
            <person name="Kiflezghi M."/>
            <person name="Wade K."/>
            <person name="Ball S.L."/>
            <person name="Bradley K.W."/>
            <person name="Asai D.J."/>
            <person name="Bowman C.A."/>
            <person name="Russell D.A."/>
            <person name="Pope W.H."/>
            <person name="Jacobs-Sera D."/>
            <person name="Hendrix R.W."/>
            <person name="Hatfull G.F."/>
        </authorList>
    </citation>
    <scope>NUCLEOTIDE SEQUENCE [LARGE SCALE GENOMIC DNA]</scope>
    <source>
        <strain evidence="2 3">DSM 27648</strain>
    </source>
</reference>
<proteinExistence type="predicted"/>
<evidence type="ECO:0000313" key="3">
    <source>
        <dbReference type="Proteomes" id="UP000064967"/>
    </source>
</evidence>
<protein>
    <submittedName>
        <fullName evidence="2">Uncharacterized protein</fullName>
    </submittedName>
</protein>
<dbReference type="KEGG" id="llu:AKJ09_03066"/>
<accession>A0A0K1PSA2</accession>
<evidence type="ECO:0000256" key="1">
    <source>
        <dbReference type="SAM" id="MobiDB-lite"/>
    </source>
</evidence>
<dbReference type="OrthoDB" id="119951at2"/>
<feature type="region of interest" description="Disordered" evidence="1">
    <location>
        <begin position="1"/>
        <end position="21"/>
    </location>
</feature>
<dbReference type="STRING" id="1391654.AKJ09_03066"/>
<keyword evidence="3" id="KW-1185">Reference proteome</keyword>
<organism evidence="2 3">
    <name type="scientific">Labilithrix luteola</name>
    <dbReference type="NCBI Taxonomy" id="1391654"/>
    <lineage>
        <taxon>Bacteria</taxon>
        <taxon>Pseudomonadati</taxon>
        <taxon>Myxococcota</taxon>
        <taxon>Polyangia</taxon>
        <taxon>Polyangiales</taxon>
        <taxon>Labilitrichaceae</taxon>
        <taxon>Labilithrix</taxon>
    </lineage>
</organism>
<dbReference type="EMBL" id="CP012333">
    <property type="protein sequence ID" value="AKU96402.1"/>
    <property type="molecule type" value="Genomic_DNA"/>
</dbReference>
<name>A0A0K1PSA2_9BACT</name>
<gene>
    <name evidence="2" type="ORF">AKJ09_03066</name>
</gene>
<sequence length="59" mass="6882">MQRDRARGSPQIKKTLHGRWRELTELPTQTRHDQTAAAKLSGIDRTHLWRLVQTYGTGR</sequence>
<dbReference type="Proteomes" id="UP000064967">
    <property type="component" value="Chromosome"/>
</dbReference>
<dbReference type="RefSeq" id="WP_146647700.1">
    <property type="nucleotide sequence ID" value="NZ_CP012333.1"/>
</dbReference>